<dbReference type="Proteomes" id="UP000060390">
    <property type="component" value="Chromosome"/>
</dbReference>
<dbReference type="PANTHER" id="PTHR11626:SF2">
    <property type="entry name" value="SQUALENE SYNTHASE"/>
    <property type="match status" value="1"/>
</dbReference>
<dbReference type="InterPro" id="IPR044844">
    <property type="entry name" value="Trans_IPPS_euk-type"/>
</dbReference>
<dbReference type="InterPro" id="IPR002060">
    <property type="entry name" value="Squ/phyt_synthse"/>
</dbReference>
<evidence type="ECO:0000313" key="4">
    <source>
        <dbReference type="Proteomes" id="UP000069906"/>
    </source>
</evidence>
<accession>A0A0F7PEL9</accession>
<protein>
    <submittedName>
        <fullName evidence="1">Squalene synthase</fullName>
        <ecNumber evidence="1">2.5.1.21</ecNumber>
    </submittedName>
</protein>
<organism evidence="1 4">
    <name type="scientific">Halanaeroarchaeum sulfurireducens</name>
    <dbReference type="NCBI Taxonomy" id="1604004"/>
    <lineage>
        <taxon>Archaea</taxon>
        <taxon>Methanobacteriati</taxon>
        <taxon>Methanobacteriota</taxon>
        <taxon>Stenosarchaea group</taxon>
        <taxon>Halobacteria</taxon>
        <taxon>Halobacteriales</taxon>
        <taxon>Halobacteriaceae</taxon>
        <taxon>Halanaeroarchaeum</taxon>
    </lineage>
</organism>
<proteinExistence type="predicted"/>
<keyword evidence="1" id="KW-0808">Transferase</keyword>
<dbReference type="EMBL" id="CP011564">
    <property type="protein sequence ID" value="ALG82433.1"/>
    <property type="molecule type" value="Genomic_DNA"/>
</dbReference>
<dbReference type="SFLD" id="SFLDG01018">
    <property type="entry name" value="Squalene/Phytoene_Synthase_Lik"/>
    <property type="match status" value="1"/>
</dbReference>
<dbReference type="EC" id="2.5.1.21" evidence="1"/>
<dbReference type="SUPFAM" id="SSF48576">
    <property type="entry name" value="Terpenoid synthases"/>
    <property type="match status" value="1"/>
</dbReference>
<dbReference type="KEGG" id="hsu:HLASF_1560"/>
<name>A0A0F7PEL9_9EURY</name>
<dbReference type="PATRIC" id="fig|1604004.4.peg.1630"/>
<dbReference type="EMBL" id="CP008874">
    <property type="protein sequence ID" value="AKH98039.1"/>
    <property type="molecule type" value="Genomic_DNA"/>
</dbReference>
<dbReference type="InterPro" id="IPR008949">
    <property type="entry name" value="Isoprenoid_synthase_dom_sf"/>
</dbReference>
<reference evidence="3" key="2">
    <citation type="submission" date="2015-05" db="EMBL/GenBank/DDBJ databases">
        <title>Complete genome sequence of Halanaeroarchaeum sulfurireducens type strain M27-SA2, a sulfate-reducer haloarchaeon from marine anoxic lake Medee.</title>
        <authorList>
            <person name="Messina E."/>
            <person name="Kublanov I.V."/>
            <person name="Toshchakov S."/>
            <person name="Arcadi E."/>
            <person name="La Spada G."/>
            <person name="La Cono V."/>
            <person name="Yakimov M.M."/>
        </authorList>
    </citation>
    <scope>NUCLEOTIDE SEQUENCE [LARGE SCALE GENOMIC DNA]</scope>
    <source>
        <strain evidence="3">M27-SA2</strain>
    </source>
</reference>
<dbReference type="PANTHER" id="PTHR11626">
    <property type="entry name" value="FARNESYL-DIPHOSPHATE FARNESYLTRANSFERASE"/>
    <property type="match status" value="1"/>
</dbReference>
<sequence length="358" mass="39426">MEDNVSADGAERDLNWCRDAVGDVSRTFALTVDLLEDPMADHITVGYLLCRIADTIEDADHLPASTQASLLRTLDAVLDEADQTTIRTFSGDVERWMPRPSTRNDDWRVVGAAPIIAATFGSFSASTRRAIRTPVREMVTGMADFADRNAHRPGIRIQTKAELEQYCHVAAGTVGTLITNLLDGDDVPVERSRTMAETAEGFGRLLQLVNIAKDVRADFVEENNVYLPAEWLAEEGVDQDAVLEPENADEVARVIGRVVDLATGYLDDGQEYLTAMPLHSGNTLAAWAVPYLLSVGTLRELERRPDDALTEGGVKISREEVYSVLEVTASMSRDEIPELRDVIRQEPFHTREGGKTGL</sequence>
<dbReference type="KEGG" id="hsf:HLASA_1547"/>
<dbReference type="RefSeq" id="WP_050048732.1">
    <property type="nucleotide sequence ID" value="NZ_CP008874.1"/>
</dbReference>
<evidence type="ECO:0000313" key="3">
    <source>
        <dbReference type="Proteomes" id="UP000060390"/>
    </source>
</evidence>
<dbReference type="STRING" id="1604004.HLASA_1547"/>
<dbReference type="GeneID" id="26010887"/>
<dbReference type="Pfam" id="PF00494">
    <property type="entry name" value="SQS_PSY"/>
    <property type="match status" value="1"/>
</dbReference>
<dbReference type="AlphaFoldDB" id="A0A0F7PEL9"/>
<dbReference type="SFLD" id="SFLDS00005">
    <property type="entry name" value="Isoprenoid_Synthase_Type_I"/>
    <property type="match status" value="1"/>
</dbReference>
<dbReference type="HOGENOM" id="CLU_031981_1_2_2"/>
<gene>
    <name evidence="1" type="primary">fdfT</name>
    <name evidence="2" type="ORF">HLASA_1547</name>
    <name evidence="1" type="ORF">HLASF_1560</name>
</gene>
<evidence type="ECO:0000313" key="2">
    <source>
        <dbReference type="EMBL" id="ALG82433.1"/>
    </source>
</evidence>
<dbReference type="OrthoDB" id="192754at2157"/>
<dbReference type="GO" id="GO:0045338">
    <property type="term" value="P:farnesyl diphosphate metabolic process"/>
    <property type="evidence" value="ECO:0007669"/>
    <property type="project" value="InterPro"/>
</dbReference>
<dbReference type="Proteomes" id="UP000069906">
    <property type="component" value="Chromosome"/>
</dbReference>
<reference evidence="2 3" key="3">
    <citation type="journal article" date="2016" name="Stand. Genomic Sci.">
        <title>Complete genome sequence of 'Halanaeroarchaeum sulfurireducens' M27-SA2, a sulfur-reducing and acetate-oxidizing haloarchaeon from the deep-sea hypersaline anoxic lake Medee.</title>
        <authorList>
            <person name="Messina E."/>
            <person name="Sorokin D.Y."/>
            <person name="Kublanov I.V."/>
            <person name="Toshchakov S."/>
            <person name="Lopatina A."/>
            <person name="Arcadi E."/>
            <person name="Smedile F."/>
            <person name="La Spada G."/>
            <person name="La Cono V."/>
            <person name="Yakimov M.M."/>
        </authorList>
    </citation>
    <scope>NUCLEOTIDE SEQUENCE [LARGE SCALE GENOMIC DNA]</scope>
    <source>
        <strain evidence="2 3">M27-SA2</strain>
    </source>
</reference>
<dbReference type="GO" id="GO:0051996">
    <property type="term" value="F:squalene synthase [NAD(P)H] activity"/>
    <property type="evidence" value="ECO:0007669"/>
    <property type="project" value="UniProtKB-EC"/>
</dbReference>
<dbReference type="Gene3D" id="1.10.600.10">
    <property type="entry name" value="Farnesyl Diphosphate Synthase"/>
    <property type="match status" value="1"/>
</dbReference>
<evidence type="ECO:0000313" key="1">
    <source>
        <dbReference type="EMBL" id="AKH98039.1"/>
    </source>
</evidence>
<reference evidence="1 4" key="1">
    <citation type="journal article" date="2015" name="ISME J.">
        <title>Elemental sulfur and acetate can support life of a novel strictly anaerobic haloarchaeon.</title>
        <authorList>
            <person name="Sorokin D.Y."/>
            <person name="Kublanov I.V."/>
            <person name="Gavrilov S.N."/>
            <person name="Rojo D."/>
            <person name="Roman P."/>
            <person name="Golyshin P.N."/>
            <person name="Slepak V.Z."/>
            <person name="Smedile F."/>
            <person name="Ferrer M."/>
            <person name="Messina E."/>
            <person name="La Cono V."/>
            <person name="Yakimov M.M."/>
        </authorList>
    </citation>
    <scope>NUCLEOTIDE SEQUENCE [LARGE SCALE GENOMIC DNA]</scope>
    <source>
        <strain evidence="1 4">HSR2</strain>
    </source>
</reference>
<keyword evidence="4" id="KW-1185">Reference proteome</keyword>